<comment type="caution">
    <text evidence="1">The sequence shown here is derived from an EMBL/GenBank/DDBJ whole genome shotgun (WGS) entry which is preliminary data.</text>
</comment>
<sequence length="40" mass="4264">MVCGTTGNPTSDGIVERMTVRSMNACHTNIAILSPLVFLI</sequence>
<feature type="non-terminal residue" evidence="1">
    <location>
        <position position="40"/>
    </location>
</feature>
<dbReference type="Proteomes" id="UP000887116">
    <property type="component" value="Unassembled WGS sequence"/>
</dbReference>
<reference evidence="1" key="1">
    <citation type="submission" date="2020-07" db="EMBL/GenBank/DDBJ databases">
        <title>Multicomponent nature underlies the extraordinary mechanical properties of spider dragline silk.</title>
        <authorList>
            <person name="Kono N."/>
            <person name="Nakamura H."/>
            <person name="Mori M."/>
            <person name="Yoshida Y."/>
            <person name="Ohtoshi R."/>
            <person name="Malay A.D."/>
            <person name="Moran D.A.P."/>
            <person name="Tomita M."/>
            <person name="Numata K."/>
            <person name="Arakawa K."/>
        </authorList>
    </citation>
    <scope>NUCLEOTIDE SEQUENCE</scope>
</reference>
<protein>
    <submittedName>
        <fullName evidence="1">Uncharacterized protein</fullName>
    </submittedName>
</protein>
<keyword evidence="2" id="KW-1185">Reference proteome</keyword>
<dbReference type="EMBL" id="BMAO01023294">
    <property type="protein sequence ID" value="GFQ87833.1"/>
    <property type="molecule type" value="Genomic_DNA"/>
</dbReference>
<gene>
    <name evidence="1" type="ORF">TNCT_678751</name>
</gene>
<name>A0A8X6FSU6_TRICU</name>
<proteinExistence type="predicted"/>
<accession>A0A8X6FSU6</accession>
<evidence type="ECO:0000313" key="1">
    <source>
        <dbReference type="EMBL" id="GFQ87833.1"/>
    </source>
</evidence>
<dbReference type="AlphaFoldDB" id="A0A8X6FSU6"/>
<organism evidence="1 2">
    <name type="scientific">Trichonephila clavata</name>
    <name type="common">Joro spider</name>
    <name type="synonym">Nephila clavata</name>
    <dbReference type="NCBI Taxonomy" id="2740835"/>
    <lineage>
        <taxon>Eukaryota</taxon>
        <taxon>Metazoa</taxon>
        <taxon>Ecdysozoa</taxon>
        <taxon>Arthropoda</taxon>
        <taxon>Chelicerata</taxon>
        <taxon>Arachnida</taxon>
        <taxon>Araneae</taxon>
        <taxon>Araneomorphae</taxon>
        <taxon>Entelegynae</taxon>
        <taxon>Araneoidea</taxon>
        <taxon>Nephilidae</taxon>
        <taxon>Trichonephila</taxon>
    </lineage>
</organism>
<evidence type="ECO:0000313" key="2">
    <source>
        <dbReference type="Proteomes" id="UP000887116"/>
    </source>
</evidence>